<organism evidence="1 2">
    <name type="scientific">candidate division CSSED10-310 bacterium</name>
    <dbReference type="NCBI Taxonomy" id="2855610"/>
    <lineage>
        <taxon>Bacteria</taxon>
        <taxon>Bacteria division CSSED10-310</taxon>
    </lineage>
</organism>
<protein>
    <submittedName>
        <fullName evidence="1">Uncharacterized protein</fullName>
    </submittedName>
</protein>
<dbReference type="EMBL" id="JBHPBY010000023">
    <property type="protein sequence ID" value="MFC1849139.1"/>
    <property type="molecule type" value="Genomic_DNA"/>
</dbReference>
<name>A0ABV6YSF9_UNCC1</name>
<reference evidence="1 2" key="1">
    <citation type="submission" date="2024-09" db="EMBL/GenBank/DDBJ databases">
        <title>Laminarin stimulates single cell rates of sulfate reduction while oxygen inhibits transcriptomic activity in coastal marine sediment.</title>
        <authorList>
            <person name="Lindsay M."/>
            <person name="Orcutt B."/>
            <person name="Emerson D."/>
            <person name="Stepanauskas R."/>
            <person name="D'Angelo T."/>
        </authorList>
    </citation>
    <scope>NUCLEOTIDE SEQUENCE [LARGE SCALE GENOMIC DNA]</scope>
    <source>
        <strain evidence="1">SAG AM-311-K15</strain>
    </source>
</reference>
<evidence type="ECO:0000313" key="2">
    <source>
        <dbReference type="Proteomes" id="UP001594351"/>
    </source>
</evidence>
<sequence>MKGAIIFTGTGPILILTTYASMKDPQFIKKLAMKGIKKFIACELDLETVKKKYGDYYNSIMNDVKQTDDLRVLDYNGHSVFYNFSFHDIGKPIFYEP</sequence>
<proteinExistence type="predicted"/>
<dbReference type="Proteomes" id="UP001594351">
    <property type="component" value="Unassembled WGS sequence"/>
</dbReference>
<accession>A0ABV6YSF9</accession>
<comment type="caution">
    <text evidence="1">The sequence shown here is derived from an EMBL/GenBank/DDBJ whole genome shotgun (WGS) entry which is preliminary data.</text>
</comment>
<keyword evidence="2" id="KW-1185">Reference proteome</keyword>
<gene>
    <name evidence="1" type="ORF">ACFL27_02920</name>
</gene>
<evidence type="ECO:0000313" key="1">
    <source>
        <dbReference type="EMBL" id="MFC1849139.1"/>
    </source>
</evidence>